<proteinExistence type="inferred from homology"/>
<dbReference type="STRING" id="5364.A0A5C3NA16"/>
<sequence>MNVDSSETNLKRVAIIGGGAAGLAAYRHVTAYPTLKATIFEKLPSLGGLWSNDFPHHRSDMSTNVSRHSCAFSDFPWPIEEIKKQAKDVFPYADDVGKYLHLYAEHQVHPKDLRLRTKVESAWFEDQQWVIATSGEDTATKSQEERFDYLVFASGFFSSPLIPSVSGLAQSQIPVIHSANFTASDSYLGKKVAVVGGSLSAAEIVGSLASHAAKIHHIHTLPFYPIPRYVPDGQSVEAGRPTFLPSDLVFNKRSTRKSMEEQTRPTVEMNRKKHEYLSSLCPPLPYPPNRDDPPRVGISDTYVSGLRSGVIVQHLARLEWVDGSTSNLRLSSGEDITSVDAIILGTGYTTEFPYLSSEQKAALEYEADNPMVPFLSHRLVLHPDLPQAGFVGLYRGPYFAVIELQARYLAALFAGEKGWPSEAEMRAGVEQERQIRELVRDRKRQFPHSDYGGLVETYAQLLNLPSPLSGSLRGDSAVADHILACNYPREPNEKVSALEADISRTLQLSKSGAWVLGAVFRSWCGRWKVDRVIRHDMQGGMDGTFDGIATFYLRSPSILPKDPSKLRPRDPAACSQPDGITQDYMERMNDTEAGLVEYLYHEGGTFTTSTGISFQAHRKYVYRYHPTTDTISAWFVKGGAFGSAPDQGEIDYWFHDIVLSPQSNSDLGLWFYEHRDEGGWIAKGDEHLCVRDVYSPVYRFCFQGNEVQEFGIGYDVRGPDKGYVSEAWYARDPKT</sequence>
<dbReference type="InterPro" id="IPR036188">
    <property type="entry name" value="FAD/NAD-bd_sf"/>
</dbReference>
<dbReference type="Gene3D" id="3.50.50.60">
    <property type="entry name" value="FAD/NAD(P)-binding domain"/>
    <property type="match status" value="1"/>
</dbReference>
<evidence type="ECO:0000313" key="8">
    <source>
        <dbReference type="Proteomes" id="UP000305948"/>
    </source>
</evidence>
<protein>
    <recommendedName>
        <fullName evidence="6">DUF6314 domain-containing protein</fullName>
    </recommendedName>
</protein>
<dbReference type="Proteomes" id="UP000305948">
    <property type="component" value="Unassembled WGS sequence"/>
</dbReference>
<dbReference type="GO" id="GO:0050661">
    <property type="term" value="F:NADP binding"/>
    <property type="evidence" value="ECO:0007669"/>
    <property type="project" value="InterPro"/>
</dbReference>
<keyword evidence="4" id="KW-0521">NADP</keyword>
<comment type="similarity">
    <text evidence="1">Belongs to the FMO family.</text>
</comment>
<keyword evidence="3" id="KW-0274">FAD</keyword>
<dbReference type="GO" id="GO:0004499">
    <property type="term" value="F:N,N-dimethylaniline monooxygenase activity"/>
    <property type="evidence" value="ECO:0007669"/>
    <property type="project" value="InterPro"/>
</dbReference>
<dbReference type="Pfam" id="PF00743">
    <property type="entry name" value="FMO-like"/>
    <property type="match status" value="2"/>
</dbReference>
<dbReference type="PRINTS" id="PR00370">
    <property type="entry name" value="FMOXYGENASE"/>
</dbReference>
<dbReference type="AlphaFoldDB" id="A0A5C3NA16"/>
<keyword evidence="2" id="KW-0285">Flavoprotein</keyword>
<evidence type="ECO:0000256" key="2">
    <source>
        <dbReference type="ARBA" id="ARBA00022630"/>
    </source>
</evidence>
<evidence type="ECO:0000256" key="5">
    <source>
        <dbReference type="ARBA" id="ARBA00023002"/>
    </source>
</evidence>
<dbReference type="InterPro" id="IPR045632">
    <property type="entry name" value="DUF6314"/>
</dbReference>
<dbReference type="InterPro" id="IPR050346">
    <property type="entry name" value="FMO-like"/>
</dbReference>
<feature type="domain" description="DUF6314" evidence="6">
    <location>
        <begin position="525"/>
        <end position="731"/>
    </location>
</feature>
<dbReference type="EMBL" id="ML213507">
    <property type="protein sequence ID" value="TFK53697.1"/>
    <property type="molecule type" value="Genomic_DNA"/>
</dbReference>
<reference evidence="7 8" key="1">
    <citation type="journal article" date="2019" name="Nat. Ecol. Evol.">
        <title>Megaphylogeny resolves global patterns of mushroom evolution.</title>
        <authorList>
            <person name="Varga T."/>
            <person name="Krizsan K."/>
            <person name="Foldi C."/>
            <person name="Dima B."/>
            <person name="Sanchez-Garcia M."/>
            <person name="Sanchez-Ramirez S."/>
            <person name="Szollosi G.J."/>
            <person name="Szarkandi J.G."/>
            <person name="Papp V."/>
            <person name="Albert L."/>
            <person name="Andreopoulos W."/>
            <person name="Angelini C."/>
            <person name="Antonin V."/>
            <person name="Barry K.W."/>
            <person name="Bougher N.L."/>
            <person name="Buchanan P."/>
            <person name="Buyck B."/>
            <person name="Bense V."/>
            <person name="Catcheside P."/>
            <person name="Chovatia M."/>
            <person name="Cooper J."/>
            <person name="Damon W."/>
            <person name="Desjardin D."/>
            <person name="Finy P."/>
            <person name="Geml J."/>
            <person name="Haridas S."/>
            <person name="Hughes K."/>
            <person name="Justo A."/>
            <person name="Karasinski D."/>
            <person name="Kautmanova I."/>
            <person name="Kiss B."/>
            <person name="Kocsube S."/>
            <person name="Kotiranta H."/>
            <person name="LaButti K.M."/>
            <person name="Lechner B.E."/>
            <person name="Liimatainen K."/>
            <person name="Lipzen A."/>
            <person name="Lukacs Z."/>
            <person name="Mihaltcheva S."/>
            <person name="Morgado L.N."/>
            <person name="Niskanen T."/>
            <person name="Noordeloos M.E."/>
            <person name="Ohm R.A."/>
            <person name="Ortiz-Santana B."/>
            <person name="Ovrebo C."/>
            <person name="Racz N."/>
            <person name="Riley R."/>
            <person name="Savchenko A."/>
            <person name="Shiryaev A."/>
            <person name="Soop K."/>
            <person name="Spirin V."/>
            <person name="Szebenyi C."/>
            <person name="Tomsovsky M."/>
            <person name="Tulloss R.E."/>
            <person name="Uehling J."/>
            <person name="Grigoriev I.V."/>
            <person name="Vagvolgyi C."/>
            <person name="Papp T."/>
            <person name="Martin F.M."/>
            <person name="Miettinen O."/>
            <person name="Hibbett D.S."/>
            <person name="Nagy L.G."/>
        </authorList>
    </citation>
    <scope>NUCLEOTIDE SEQUENCE [LARGE SCALE GENOMIC DNA]</scope>
    <source>
        <strain evidence="7 8">OMC1185</strain>
    </source>
</reference>
<dbReference type="InterPro" id="IPR000960">
    <property type="entry name" value="Flavin_mOase"/>
</dbReference>
<organism evidence="7 8">
    <name type="scientific">Heliocybe sulcata</name>
    <dbReference type="NCBI Taxonomy" id="5364"/>
    <lineage>
        <taxon>Eukaryota</taxon>
        <taxon>Fungi</taxon>
        <taxon>Dikarya</taxon>
        <taxon>Basidiomycota</taxon>
        <taxon>Agaricomycotina</taxon>
        <taxon>Agaricomycetes</taxon>
        <taxon>Gloeophyllales</taxon>
        <taxon>Gloeophyllaceae</taxon>
        <taxon>Heliocybe</taxon>
    </lineage>
</organism>
<dbReference type="InterPro" id="IPR020946">
    <property type="entry name" value="Flavin_mOase-like"/>
</dbReference>
<keyword evidence="5" id="KW-0560">Oxidoreductase</keyword>
<evidence type="ECO:0000256" key="3">
    <source>
        <dbReference type="ARBA" id="ARBA00022827"/>
    </source>
</evidence>
<dbReference type="PANTHER" id="PTHR23023">
    <property type="entry name" value="DIMETHYLANILINE MONOOXYGENASE"/>
    <property type="match status" value="1"/>
</dbReference>
<dbReference type="GO" id="GO:0050660">
    <property type="term" value="F:flavin adenine dinucleotide binding"/>
    <property type="evidence" value="ECO:0007669"/>
    <property type="project" value="InterPro"/>
</dbReference>
<evidence type="ECO:0000313" key="7">
    <source>
        <dbReference type="EMBL" id="TFK53697.1"/>
    </source>
</evidence>
<keyword evidence="8" id="KW-1185">Reference proteome</keyword>
<evidence type="ECO:0000259" key="6">
    <source>
        <dbReference type="Pfam" id="PF19834"/>
    </source>
</evidence>
<evidence type="ECO:0000256" key="1">
    <source>
        <dbReference type="ARBA" id="ARBA00009183"/>
    </source>
</evidence>
<dbReference type="Pfam" id="PF19834">
    <property type="entry name" value="DUF6314"/>
    <property type="match status" value="1"/>
</dbReference>
<accession>A0A5C3NA16</accession>
<gene>
    <name evidence="7" type="ORF">OE88DRAFT_1272174</name>
</gene>
<evidence type="ECO:0000256" key="4">
    <source>
        <dbReference type="ARBA" id="ARBA00022857"/>
    </source>
</evidence>
<dbReference type="OrthoDB" id="66881at2759"/>
<name>A0A5C3NA16_9AGAM</name>
<dbReference type="SUPFAM" id="SSF51905">
    <property type="entry name" value="FAD/NAD(P)-binding domain"/>
    <property type="match status" value="1"/>
</dbReference>